<reference evidence="2" key="4">
    <citation type="submission" date="2025-05" db="UniProtKB">
        <authorList>
            <consortium name="EnsemblFungi"/>
        </authorList>
    </citation>
    <scope>IDENTIFICATION</scope>
    <source>
        <strain evidence="2">isolate 1-1 / race 1 (BBBD)</strain>
    </source>
</reference>
<evidence type="ECO:0000313" key="3">
    <source>
        <dbReference type="Proteomes" id="UP000005240"/>
    </source>
</evidence>
<dbReference type="AlphaFoldDB" id="A0A180GVK8"/>
<dbReference type="EnsemblFungi" id="PTTG_26257-t43_1">
    <property type="protein sequence ID" value="PTTG_26257-t43_1-p1"/>
    <property type="gene ID" value="PTTG_26257"/>
</dbReference>
<sequence>MIHQFATTTPVPRCQRHFFLSSSATFSRASPSNKNSNITNPPCALRGSLPSSQWPQLNLSSSCSLSDDGLLLGQASSSSLASVASIANSINGLKACCGLIKPLSPVPQANDHQQQQQSNVAQALATPLRERHERTNNSNMKSKTPYCAPFPSLPWLGDLGQSRAQFVGMKANLTHGLFVKRRTSIPPLLLGGIRLTETLRGHELVQLIGRNNKSVMNTPPQAALQLVCCG</sequence>
<dbReference type="STRING" id="630390.A0A180GVK8"/>
<reference evidence="1" key="1">
    <citation type="submission" date="2009-11" db="EMBL/GenBank/DDBJ databases">
        <authorList>
            <consortium name="The Broad Institute Genome Sequencing Platform"/>
            <person name="Ward D."/>
            <person name="Feldgarden M."/>
            <person name="Earl A."/>
            <person name="Young S.K."/>
            <person name="Zeng Q."/>
            <person name="Koehrsen M."/>
            <person name="Alvarado L."/>
            <person name="Berlin A."/>
            <person name="Bochicchio J."/>
            <person name="Borenstein D."/>
            <person name="Chapman S.B."/>
            <person name="Chen Z."/>
            <person name="Engels R."/>
            <person name="Freedman E."/>
            <person name="Gellesch M."/>
            <person name="Goldberg J."/>
            <person name="Griggs A."/>
            <person name="Gujja S."/>
            <person name="Heilman E."/>
            <person name="Heiman D."/>
            <person name="Hepburn T."/>
            <person name="Howarth C."/>
            <person name="Jen D."/>
            <person name="Larson L."/>
            <person name="Lewis B."/>
            <person name="Mehta T."/>
            <person name="Park D."/>
            <person name="Pearson M."/>
            <person name="Roberts A."/>
            <person name="Saif S."/>
            <person name="Shea T."/>
            <person name="Shenoy N."/>
            <person name="Sisk P."/>
            <person name="Stolte C."/>
            <person name="Sykes S."/>
            <person name="Thomson T."/>
            <person name="Walk T."/>
            <person name="White J."/>
            <person name="Yandava C."/>
            <person name="Izard J."/>
            <person name="Baranova O.V."/>
            <person name="Blanton J.M."/>
            <person name="Tanner A.C."/>
            <person name="Dewhirst F.E."/>
            <person name="Haas B."/>
            <person name="Nusbaum C."/>
            <person name="Birren B."/>
        </authorList>
    </citation>
    <scope>NUCLEOTIDE SEQUENCE [LARGE SCALE GENOMIC DNA]</scope>
    <source>
        <strain evidence="1">1-1 BBBD Race 1</strain>
    </source>
</reference>
<reference evidence="2 3" key="3">
    <citation type="journal article" date="2017" name="G3 (Bethesda)">
        <title>Comparative analysis highlights variable genome content of wheat rusts and divergence of the mating loci.</title>
        <authorList>
            <person name="Cuomo C.A."/>
            <person name="Bakkeren G."/>
            <person name="Khalil H.B."/>
            <person name="Panwar V."/>
            <person name="Joly D."/>
            <person name="Linning R."/>
            <person name="Sakthikumar S."/>
            <person name="Song X."/>
            <person name="Adiconis X."/>
            <person name="Fan L."/>
            <person name="Goldberg J.M."/>
            <person name="Levin J.Z."/>
            <person name="Young S."/>
            <person name="Zeng Q."/>
            <person name="Anikster Y."/>
            <person name="Bruce M."/>
            <person name="Wang M."/>
            <person name="Yin C."/>
            <person name="McCallum B."/>
            <person name="Szabo L.J."/>
            <person name="Hulbert S."/>
            <person name="Chen X."/>
            <person name="Fellers J.P."/>
        </authorList>
    </citation>
    <scope>NUCLEOTIDE SEQUENCE</scope>
    <source>
        <strain evidence="2">isolate 1-1 / race 1 (BBBD)</strain>
        <strain evidence="3">Isolate 1-1 / race 1 (BBBD)</strain>
    </source>
</reference>
<evidence type="ECO:0000313" key="2">
    <source>
        <dbReference type="EnsemblFungi" id="PTTG_26257-t43_1-p1"/>
    </source>
</evidence>
<gene>
    <name evidence="1" type="ORF">PTTG_26257</name>
</gene>
<dbReference type="Proteomes" id="UP000005240">
    <property type="component" value="Unassembled WGS sequence"/>
</dbReference>
<reference evidence="1" key="2">
    <citation type="submission" date="2016-05" db="EMBL/GenBank/DDBJ databases">
        <title>Comparative analysis highlights variable genome content of wheat rusts and divergence of the mating loci.</title>
        <authorList>
            <person name="Cuomo C.A."/>
            <person name="Bakkeren G."/>
            <person name="Szabo L."/>
            <person name="Khalil H."/>
            <person name="Joly D."/>
            <person name="Goldberg J."/>
            <person name="Young S."/>
            <person name="Zeng Q."/>
            <person name="Fellers J."/>
        </authorList>
    </citation>
    <scope>NUCLEOTIDE SEQUENCE [LARGE SCALE GENOMIC DNA]</scope>
    <source>
        <strain evidence="1">1-1 BBBD Race 1</strain>
    </source>
</reference>
<dbReference type="VEuPathDB" id="FungiDB:PTTG_26257"/>
<name>A0A180GVK8_PUCT1</name>
<protein>
    <submittedName>
        <fullName evidence="1 2">Uncharacterized protein</fullName>
    </submittedName>
</protein>
<organism evidence="1">
    <name type="scientific">Puccinia triticina (isolate 1-1 / race 1 (BBBD))</name>
    <name type="common">Brown leaf rust fungus</name>
    <dbReference type="NCBI Taxonomy" id="630390"/>
    <lineage>
        <taxon>Eukaryota</taxon>
        <taxon>Fungi</taxon>
        <taxon>Dikarya</taxon>
        <taxon>Basidiomycota</taxon>
        <taxon>Pucciniomycotina</taxon>
        <taxon>Pucciniomycetes</taxon>
        <taxon>Pucciniales</taxon>
        <taxon>Pucciniaceae</taxon>
        <taxon>Puccinia</taxon>
    </lineage>
</organism>
<evidence type="ECO:0000313" key="1">
    <source>
        <dbReference type="EMBL" id="OAV96800.1"/>
    </source>
</evidence>
<proteinExistence type="predicted"/>
<dbReference type="EMBL" id="ADAS02000017">
    <property type="protein sequence ID" value="OAV96800.1"/>
    <property type="molecule type" value="Genomic_DNA"/>
</dbReference>
<keyword evidence="3" id="KW-1185">Reference proteome</keyword>
<accession>A0A180GVK8</accession>